<keyword evidence="2" id="KW-0472">Membrane</keyword>
<name>A0ABY5KY25_9CELL</name>
<proteinExistence type="predicted"/>
<dbReference type="PANTHER" id="PTHR37314:SF4">
    <property type="entry name" value="UPF0700 TRANSMEMBRANE PROTEIN YOAK"/>
    <property type="match status" value="1"/>
</dbReference>
<feature type="transmembrane region" description="Helical" evidence="2">
    <location>
        <begin position="203"/>
        <end position="222"/>
    </location>
</feature>
<evidence type="ECO:0000313" key="4">
    <source>
        <dbReference type="Proteomes" id="UP001316189"/>
    </source>
</evidence>
<evidence type="ECO:0000256" key="2">
    <source>
        <dbReference type="SAM" id="Phobius"/>
    </source>
</evidence>
<feature type="transmembrane region" description="Helical" evidence="2">
    <location>
        <begin position="93"/>
        <end position="113"/>
    </location>
</feature>
<evidence type="ECO:0000313" key="3">
    <source>
        <dbReference type="EMBL" id="UUI74598.1"/>
    </source>
</evidence>
<feature type="transmembrane region" description="Helical" evidence="2">
    <location>
        <begin position="119"/>
        <end position="139"/>
    </location>
</feature>
<protein>
    <submittedName>
        <fullName evidence="3">DUF1275 domain-containing protein</fullName>
    </submittedName>
</protein>
<dbReference type="PANTHER" id="PTHR37314">
    <property type="entry name" value="SLR0142 PROTEIN"/>
    <property type="match status" value="1"/>
</dbReference>
<dbReference type="Proteomes" id="UP001316189">
    <property type="component" value="Chromosome"/>
</dbReference>
<gene>
    <name evidence="3" type="ORF">NP064_12445</name>
</gene>
<feature type="compositionally biased region" description="Polar residues" evidence="1">
    <location>
        <begin position="239"/>
        <end position="257"/>
    </location>
</feature>
<feature type="transmembrane region" description="Helical" evidence="2">
    <location>
        <begin position="179"/>
        <end position="197"/>
    </location>
</feature>
<organism evidence="3 4">
    <name type="scientific">Cellulomonas chengniuliangii</name>
    <dbReference type="NCBI Taxonomy" id="2968084"/>
    <lineage>
        <taxon>Bacteria</taxon>
        <taxon>Bacillati</taxon>
        <taxon>Actinomycetota</taxon>
        <taxon>Actinomycetes</taxon>
        <taxon>Micrococcales</taxon>
        <taxon>Cellulomonadaceae</taxon>
        <taxon>Cellulomonas</taxon>
    </lineage>
</organism>
<keyword evidence="2" id="KW-0812">Transmembrane</keyword>
<dbReference type="Pfam" id="PF06912">
    <property type="entry name" value="DUF1275"/>
    <property type="match status" value="1"/>
</dbReference>
<keyword evidence="2" id="KW-1133">Transmembrane helix</keyword>
<feature type="region of interest" description="Disordered" evidence="1">
    <location>
        <begin position="236"/>
        <end position="257"/>
    </location>
</feature>
<reference evidence="3 4" key="1">
    <citation type="submission" date="2022-07" db="EMBL/GenBank/DDBJ databases">
        <title>Novel species in genus cellulomonas.</title>
        <authorList>
            <person name="Ye L."/>
        </authorList>
    </citation>
    <scope>NUCLEOTIDE SEQUENCE [LARGE SCALE GENOMIC DNA]</scope>
    <source>
        <strain evidence="4">zg-Y338</strain>
    </source>
</reference>
<feature type="transmembrane region" description="Helical" evidence="2">
    <location>
        <begin position="46"/>
        <end position="72"/>
    </location>
</feature>
<evidence type="ECO:0000256" key="1">
    <source>
        <dbReference type="SAM" id="MobiDB-lite"/>
    </source>
</evidence>
<dbReference type="InterPro" id="IPR010699">
    <property type="entry name" value="DUF1275"/>
</dbReference>
<keyword evidence="4" id="KW-1185">Reference proteome</keyword>
<dbReference type="RefSeq" id="WP_227570687.1">
    <property type="nucleotide sequence ID" value="NZ_CP101988.1"/>
</dbReference>
<dbReference type="EMBL" id="CP101988">
    <property type="protein sequence ID" value="UUI74598.1"/>
    <property type="molecule type" value="Genomic_DNA"/>
</dbReference>
<accession>A0ABY5KY25</accession>
<sequence length="257" mass="25996">MPRPTPAGLYTSGLLLLTAATGSIDAVSYLALDGVFTGNMTGNVLFMAFALVGVSGIPLLNNAFALAGFTVGSVVGGRLVRRGHPVGLPVRSGWVLGVGAAVIFALVGAWAAIGELSSVGQITITALLAALMGAQVAAVKPVGNTEITTIVVTSTLANVTRESRLGGGQQTPSQWRHRFFAVISMGAGAAVGAAMLRLADGPVALAVSGVVFTAGVAVLLVARADQRRSARLAREAAAQTTEQVVPEPSTRTPATAR</sequence>